<keyword evidence="8" id="KW-1185">Reference proteome</keyword>
<dbReference type="PROSITE" id="PS00211">
    <property type="entry name" value="ABC_TRANSPORTER_1"/>
    <property type="match status" value="1"/>
</dbReference>
<dbReference type="Proteomes" id="UP000609531">
    <property type="component" value="Unassembled WGS sequence"/>
</dbReference>
<dbReference type="InterPro" id="IPR013563">
    <property type="entry name" value="Oligopep_ABC_C"/>
</dbReference>
<evidence type="ECO:0000256" key="1">
    <source>
        <dbReference type="ARBA" id="ARBA00004417"/>
    </source>
</evidence>
<reference evidence="7" key="1">
    <citation type="submission" date="2020-12" db="EMBL/GenBank/DDBJ databases">
        <title>Bacterial taxonomy.</title>
        <authorList>
            <person name="Pan X."/>
        </authorList>
    </citation>
    <scope>NUCLEOTIDE SEQUENCE</scope>
    <source>
        <strain evidence="7">B2012</strain>
    </source>
</reference>
<dbReference type="GO" id="GO:0015833">
    <property type="term" value="P:peptide transport"/>
    <property type="evidence" value="ECO:0007669"/>
    <property type="project" value="InterPro"/>
</dbReference>
<dbReference type="EMBL" id="JAEKJA010000031">
    <property type="protein sequence ID" value="MBJ3778551.1"/>
    <property type="molecule type" value="Genomic_DNA"/>
</dbReference>
<sequence>MSNAAPLLDVQDVSKIYGGSGGLFGFGLGSQVRALDGVALTVGEREIVGLVGESGSGKSTLGRLVVGLERPTSGHIILNEAARPGPPRGKARSLGPQIIFQNAVAALNPRRTVKDAILEPAVVHGLLTGPADAFVHRLMDSVGLPASLKDRRPHELSGGQCQRVVIARALAASPKLLVCDEPVSALDVSIQAQVLNLFLDLYDETGCSYLFISHDLPVVERLSHRIAIMYLGRIVESAPTKALFAKPLHPYTEALIASVPDIEQQRRTFHPVSGEIPSPLSPPSGCHFHPRCPHAMDVCRVVQPPLLAIEPGHFSACHLNTPPAFAAAGASGPLG</sequence>
<comment type="caution">
    <text evidence="7">The sequence shown here is derived from an EMBL/GenBank/DDBJ whole genome shotgun (WGS) entry which is preliminary data.</text>
</comment>
<gene>
    <name evidence="7" type="ORF">JCR33_22815</name>
</gene>
<dbReference type="InterPro" id="IPR003593">
    <property type="entry name" value="AAA+_ATPase"/>
</dbReference>
<comment type="subcellular location">
    <subcellularLocation>
        <location evidence="1">Cell inner membrane</location>
        <topology evidence="1">Peripheral membrane protein</topology>
    </subcellularLocation>
</comment>
<name>A0A934ITJ2_9HYPH</name>
<dbReference type="AlphaFoldDB" id="A0A934ITJ2"/>
<dbReference type="InterPro" id="IPR017871">
    <property type="entry name" value="ABC_transporter-like_CS"/>
</dbReference>
<dbReference type="CDD" id="cd03257">
    <property type="entry name" value="ABC_NikE_OppD_transporters"/>
    <property type="match status" value="1"/>
</dbReference>
<evidence type="ECO:0000313" key="7">
    <source>
        <dbReference type="EMBL" id="MBJ3778551.1"/>
    </source>
</evidence>
<evidence type="ECO:0000259" key="6">
    <source>
        <dbReference type="PROSITE" id="PS50893"/>
    </source>
</evidence>
<feature type="domain" description="ABC transporter" evidence="6">
    <location>
        <begin position="8"/>
        <end position="256"/>
    </location>
</feature>
<proteinExistence type="inferred from homology"/>
<evidence type="ECO:0000313" key="8">
    <source>
        <dbReference type="Proteomes" id="UP000609531"/>
    </source>
</evidence>
<dbReference type="InterPro" id="IPR003439">
    <property type="entry name" value="ABC_transporter-like_ATP-bd"/>
</dbReference>
<dbReference type="PROSITE" id="PS50893">
    <property type="entry name" value="ABC_TRANSPORTER_2"/>
    <property type="match status" value="1"/>
</dbReference>
<dbReference type="InterPro" id="IPR027417">
    <property type="entry name" value="P-loop_NTPase"/>
</dbReference>
<dbReference type="GO" id="GO:0016887">
    <property type="term" value="F:ATP hydrolysis activity"/>
    <property type="evidence" value="ECO:0007669"/>
    <property type="project" value="InterPro"/>
</dbReference>
<evidence type="ECO:0000256" key="2">
    <source>
        <dbReference type="ARBA" id="ARBA00005417"/>
    </source>
</evidence>
<dbReference type="GO" id="GO:0005886">
    <property type="term" value="C:plasma membrane"/>
    <property type="evidence" value="ECO:0007669"/>
    <property type="project" value="UniProtKB-SubCell"/>
</dbReference>
<protein>
    <submittedName>
        <fullName evidence="7">ABC transporter ATP-binding protein</fullName>
    </submittedName>
</protein>
<dbReference type="PANTHER" id="PTHR43776">
    <property type="entry name" value="TRANSPORT ATP-BINDING PROTEIN"/>
    <property type="match status" value="1"/>
</dbReference>
<dbReference type="GO" id="GO:0005524">
    <property type="term" value="F:ATP binding"/>
    <property type="evidence" value="ECO:0007669"/>
    <property type="project" value="UniProtKB-KW"/>
</dbReference>
<keyword evidence="3" id="KW-0813">Transport</keyword>
<dbReference type="Pfam" id="PF00005">
    <property type="entry name" value="ABC_tran"/>
    <property type="match status" value="1"/>
</dbReference>
<dbReference type="Gene3D" id="3.40.50.300">
    <property type="entry name" value="P-loop containing nucleotide triphosphate hydrolases"/>
    <property type="match status" value="1"/>
</dbReference>
<comment type="similarity">
    <text evidence="2">Belongs to the ABC transporter superfamily.</text>
</comment>
<keyword evidence="5 7" id="KW-0067">ATP-binding</keyword>
<accession>A0A934ITJ2</accession>
<dbReference type="PANTHER" id="PTHR43776:SF7">
    <property type="entry name" value="D,D-DIPEPTIDE TRANSPORT ATP-BINDING PROTEIN DDPF-RELATED"/>
    <property type="match status" value="1"/>
</dbReference>
<evidence type="ECO:0000256" key="4">
    <source>
        <dbReference type="ARBA" id="ARBA00022741"/>
    </source>
</evidence>
<evidence type="ECO:0000256" key="3">
    <source>
        <dbReference type="ARBA" id="ARBA00022448"/>
    </source>
</evidence>
<dbReference type="FunFam" id="3.40.50.300:FF:000016">
    <property type="entry name" value="Oligopeptide ABC transporter ATP-binding component"/>
    <property type="match status" value="1"/>
</dbReference>
<dbReference type="NCBIfam" id="TIGR01727">
    <property type="entry name" value="oligo_HPY"/>
    <property type="match status" value="1"/>
</dbReference>
<dbReference type="Pfam" id="PF08352">
    <property type="entry name" value="oligo_HPY"/>
    <property type="match status" value="1"/>
</dbReference>
<dbReference type="SMART" id="SM00382">
    <property type="entry name" value="AAA"/>
    <property type="match status" value="1"/>
</dbReference>
<evidence type="ECO:0000256" key="5">
    <source>
        <dbReference type="ARBA" id="ARBA00022840"/>
    </source>
</evidence>
<dbReference type="GO" id="GO:0055085">
    <property type="term" value="P:transmembrane transport"/>
    <property type="evidence" value="ECO:0007669"/>
    <property type="project" value="UniProtKB-ARBA"/>
</dbReference>
<organism evidence="7 8">
    <name type="scientific">Acuticoccus mangrovi</name>
    <dbReference type="NCBI Taxonomy" id="2796142"/>
    <lineage>
        <taxon>Bacteria</taxon>
        <taxon>Pseudomonadati</taxon>
        <taxon>Pseudomonadota</taxon>
        <taxon>Alphaproteobacteria</taxon>
        <taxon>Hyphomicrobiales</taxon>
        <taxon>Amorphaceae</taxon>
        <taxon>Acuticoccus</taxon>
    </lineage>
</organism>
<dbReference type="InterPro" id="IPR050319">
    <property type="entry name" value="ABC_transp_ATP-bind"/>
</dbReference>
<dbReference type="SUPFAM" id="SSF52540">
    <property type="entry name" value="P-loop containing nucleoside triphosphate hydrolases"/>
    <property type="match status" value="1"/>
</dbReference>
<keyword evidence="4" id="KW-0547">Nucleotide-binding</keyword>